<keyword evidence="1" id="KW-0732">Signal</keyword>
<name>A0ABW9J3D3_9SPHI</name>
<feature type="chain" id="PRO_5046402906" evidence="1">
    <location>
        <begin position="20"/>
        <end position="307"/>
    </location>
</feature>
<dbReference type="Proteomes" id="UP001517247">
    <property type="component" value="Unassembled WGS sequence"/>
</dbReference>
<sequence length="307" mass="36106">MKKIQLLAILLLSGFLAFAQNKFEQDRNAIKALAGFYKVTFNYAETFSPNDDYKYHDRHRSSAKEIAIIVEDSPKKIVIQHLLVMRGDSMIIKHWREDWTYEDPKILAFDKEDTWKTVTLKPEETKGKWTQKVFQVDDSPRYQAIGSWVHVDGRSQWLSYSDSPLPRREHTERNDYNVLNRRNFVYLTPNGWMFEQDNKKIVRTPGEKDKLIAQEKGLEEFVKTDPKSFGYAQDWWKNNASFWKDARDTWDNVFASNTVIKLAPKVDNKLLYEKFFAANAQSVKENWTSAKNKEEITKIINSYLIKG</sequence>
<reference evidence="2 3" key="1">
    <citation type="submission" date="2024-12" db="EMBL/GenBank/DDBJ databases">
        <authorList>
            <person name="Hu S."/>
        </authorList>
    </citation>
    <scope>NUCLEOTIDE SEQUENCE [LARGE SCALE GENOMIC DNA]</scope>
    <source>
        <strain evidence="2 3">THG-T11</strain>
    </source>
</reference>
<accession>A0ABW9J3D3</accession>
<keyword evidence="3" id="KW-1185">Reference proteome</keyword>
<gene>
    <name evidence="2" type="ORF">E6A44_005545</name>
</gene>
<dbReference type="Pfam" id="PF20311">
    <property type="entry name" value="DUF6607"/>
    <property type="match status" value="1"/>
</dbReference>
<protein>
    <submittedName>
        <fullName evidence="2">DUF6607 family protein</fullName>
    </submittedName>
</protein>
<evidence type="ECO:0000313" key="2">
    <source>
        <dbReference type="EMBL" id="MFN0255026.1"/>
    </source>
</evidence>
<organism evidence="2 3">
    <name type="scientific">Pedobacter ureilyticus</name>
    <dbReference type="NCBI Taxonomy" id="1393051"/>
    <lineage>
        <taxon>Bacteria</taxon>
        <taxon>Pseudomonadati</taxon>
        <taxon>Bacteroidota</taxon>
        <taxon>Sphingobacteriia</taxon>
        <taxon>Sphingobacteriales</taxon>
        <taxon>Sphingobacteriaceae</taxon>
        <taxon>Pedobacter</taxon>
    </lineage>
</organism>
<feature type="signal peptide" evidence="1">
    <location>
        <begin position="1"/>
        <end position="19"/>
    </location>
</feature>
<comment type="caution">
    <text evidence="2">The sequence shown here is derived from an EMBL/GenBank/DDBJ whole genome shotgun (WGS) entry which is preliminary data.</text>
</comment>
<evidence type="ECO:0000256" key="1">
    <source>
        <dbReference type="SAM" id="SignalP"/>
    </source>
</evidence>
<dbReference type="RefSeq" id="WP_138722172.1">
    <property type="nucleotide sequence ID" value="NZ_SSHJ02000005.1"/>
</dbReference>
<proteinExistence type="predicted"/>
<dbReference type="InterPro" id="IPR046715">
    <property type="entry name" value="DUF6607"/>
</dbReference>
<evidence type="ECO:0000313" key="3">
    <source>
        <dbReference type="Proteomes" id="UP001517247"/>
    </source>
</evidence>
<dbReference type="EMBL" id="SSHJ02000005">
    <property type="protein sequence ID" value="MFN0255026.1"/>
    <property type="molecule type" value="Genomic_DNA"/>
</dbReference>